<dbReference type="GO" id="GO:0006352">
    <property type="term" value="P:DNA-templated transcription initiation"/>
    <property type="evidence" value="ECO:0007669"/>
    <property type="project" value="InterPro"/>
</dbReference>
<evidence type="ECO:0000313" key="10">
    <source>
        <dbReference type="Proteomes" id="UP000266067"/>
    </source>
</evidence>
<dbReference type="InterPro" id="IPR007630">
    <property type="entry name" value="RNA_pol_sigma70_r4"/>
</dbReference>
<dbReference type="InterPro" id="IPR007627">
    <property type="entry name" value="RNA_pol_sigma70_r2"/>
</dbReference>
<evidence type="ECO:0000256" key="3">
    <source>
        <dbReference type="ARBA" id="ARBA00023125"/>
    </source>
</evidence>
<dbReference type="InterPro" id="IPR050239">
    <property type="entry name" value="Sigma-70_RNA_pol_init_factors"/>
</dbReference>
<gene>
    <name evidence="9" type="ORF">D2V08_15820</name>
</gene>
<dbReference type="Proteomes" id="UP000266067">
    <property type="component" value="Unassembled WGS sequence"/>
</dbReference>
<dbReference type="SUPFAM" id="SSF88659">
    <property type="entry name" value="Sigma3 and sigma4 domains of RNA polymerase sigma factors"/>
    <property type="match status" value="2"/>
</dbReference>
<dbReference type="InterPro" id="IPR036388">
    <property type="entry name" value="WH-like_DNA-bd_sf"/>
</dbReference>
<name>A0A3A1N339_9FLAO</name>
<evidence type="ECO:0000256" key="2">
    <source>
        <dbReference type="ARBA" id="ARBA00023082"/>
    </source>
</evidence>
<keyword evidence="10" id="KW-1185">Reference proteome</keyword>
<accession>A0A3A1N339</accession>
<dbReference type="InterPro" id="IPR014284">
    <property type="entry name" value="RNA_pol_sigma-70_dom"/>
</dbReference>
<dbReference type="Pfam" id="PF04539">
    <property type="entry name" value="Sigma70_r3"/>
    <property type="match status" value="1"/>
</dbReference>
<evidence type="ECO:0000259" key="5">
    <source>
        <dbReference type="Pfam" id="PF00140"/>
    </source>
</evidence>
<keyword evidence="2" id="KW-0731">Sigma factor</keyword>
<keyword evidence="4" id="KW-0804">Transcription</keyword>
<sequence>MRPLSISKQITKRDTPSLTLYLSDISRIPMITEQEEVELAIRIRNGDIPALEKLVSANLRFVVSVAKQYQSRGMNLHDLINEGNLGLVKAATKFDETRGFKFISYAVWWIRQGIIQALSEKSRMVRLPLNKINVINKINQASSHFEQVNQRPPTAEEISELIDSSLSEIRLCLKHSSWPISMDESLKVGEEGFNLHDIMRSDDTIGPEQNLLKGSLKLELNDILEILNYREAYIIKMYFGIGTNDTMGLEQIALNLDLTTERVRQIKLKALARLRNSSKIECLKEYLE</sequence>
<dbReference type="InterPro" id="IPR009042">
    <property type="entry name" value="RNA_pol_sigma70_r1_2"/>
</dbReference>
<dbReference type="NCBIfam" id="TIGR02937">
    <property type="entry name" value="sigma70-ECF"/>
    <property type="match status" value="1"/>
</dbReference>
<dbReference type="InterPro" id="IPR013325">
    <property type="entry name" value="RNA_pol_sigma_r2"/>
</dbReference>
<dbReference type="GO" id="GO:0016987">
    <property type="term" value="F:sigma factor activity"/>
    <property type="evidence" value="ECO:0007669"/>
    <property type="project" value="UniProtKB-KW"/>
</dbReference>
<feature type="domain" description="RNA polymerase sigma-70 region 2" evidence="7">
    <location>
        <begin position="54"/>
        <end position="123"/>
    </location>
</feature>
<comment type="caution">
    <text evidence="9">The sequence shown here is derived from an EMBL/GenBank/DDBJ whole genome shotgun (WGS) entry which is preliminary data.</text>
</comment>
<evidence type="ECO:0000256" key="1">
    <source>
        <dbReference type="ARBA" id="ARBA00023015"/>
    </source>
</evidence>
<dbReference type="SUPFAM" id="SSF88946">
    <property type="entry name" value="Sigma2 domain of RNA polymerase sigma factors"/>
    <property type="match status" value="1"/>
</dbReference>
<evidence type="ECO:0000313" key="9">
    <source>
        <dbReference type="EMBL" id="RIV30554.1"/>
    </source>
</evidence>
<feature type="domain" description="RNA polymerase sigma-70 region 3" evidence="6">
    <location>
        <begin position="135"/>
        <end position="209"/>
    </location>
</feature>
<dbReference type="Gene3D" id="1.10.10.10">
    <property type="entry name" value="Winged helix-like DNA-binding domain superfamily/Winged helix DNA-binding domain"/>
    <property type="match status" value="2"/>
</dbReference>
<evidence type="ECO:0000259" key="6">
    <source>
        <dbReference type="Pfam" id="PF04539"/>
    </source>
</evidence>
<dbReference type="PIRSF" id="PIRSF000770">
    <property type="entry name" value="RNA_pol_sigma-SigE/K"/>
    <property type="match status" value="1"/>
</dbReference>
<keyword evidence="3" id="KW-0238">DNA-binding</keyword>
<dbReference type="InterPro" id="IPR013324">
    <property type="entry name" value="RNA_pol_sigma_r3/r4-like"/>
</dbReference>
<feature type="domain" description="RNA polymerase sigma-70 region 1.2" evidence="5">
    <location>
        <begin position="17"/>
        <end position="47"/>
    </location>
</feature>
<dbReference type="PANTHER" id="PTHR30603:SF47">
    <property type="entry name" value="RNA POLYMERASE SIGMA FACTOR SIGD, CHLOROPLASTIC"/>
    <property type="match status" value="1"/>
</dbReference>
<evidence type="ECO:0000259" key="8">
    <source>
        <dbReference type="Pfam" id="PF04545"/>
    </source>
</evidence>
<dbReference type="Gene3D" id="1.10.601.10">
    <property type="entry name" value="RNA Polymerase Primary Sigma Factor"/>
    <property type="match status" value="1"/>
</dbReference>
<feature type="domain" description="RNA polymerase sigma-70 region 4" evidence="8">
    <location>
        <begin position="224"/>
        <end position="276"/>
    </location>
</feature>
<dbReference type="PANTHER" id="PTHR30603">
    <property type="entry name" value="RNA POLYMERASE SIGMA FACTOR RPO"/>
    <property type="match status" value="1"/>
</dbReference>
<dbReference type="InterPro" id="IPR007624">
    <property type="entry name" value="RNA_pol_sigma70_r3"/>
</dbReference>
<dbReference type="Pfam" id="PF00140">
    <property type="entry name" value="Sigma70_r1_2"/>
    <property type="match status" value="1"/>
</dbReference>
<dbReference type="RefSeq" id="WP_119609305.1">
    <property type="nucleotide sequence ID" value="NZ_QXFH01000077.1"/>
</dbReference>
<evidence type="ECO:0000259" key="7">
    <source>
        <dbReference type="Pfam" id="PF04542"/>
    </source>
</evidence>
<dbReference type="OrthoDB" id="9809557at2"/>
<dbReference type="Pfam" id="PF04542">
    <property type="entry name" value="Sigma70_r2"/>
    <property type="match status" value="1"/>
</dbReference>
<dbReference type="PRINTS" id="PR00046">
    <property type="entry name" value="SIGMA70FCT"/>
</dbReference>
<protein>
    <submittedName>
        <fullName evidence="9">RNA polymerase sigma factor RpoD/SigA</fullName>
    </submittedName>
</protein>
<dbReference type="AlphaFoldDB" id="A0A3A1N339"/>
<organism evidence="9 10">
    <name type="scientific">Flagellimonas lutimaris</name>
    <dbReference type="NCBI Taxonomy" id="475082"/>
    <lineage>
        <taxon>Bacteria</taxon>
        <taxon>Pseudomonadati</taxon>
        <taxon>Bacteroidota</taxon>
        <taxon>Flavobacteriia</taxon>
        <taxon>Flavobacteriales</taxon>
        <taxon>Flavobacteriaceae</taxon>
        <taxon>Flagellimonas</taxon>
    </lineage>
</organism>
<dbReference type="Pfam" id="PF04545">
    <property type="entry name" value="Sigma70_r4"/>
    <property type="match status" value="1"/>
</dbReference>
<keyword evidence="1" id="KW-0805">Transcription regulation</keyword>
<evidence type="ECO:0000256" key="4">
    <source>
        <dbReference type="ARBA" id="ARBA00023163"/>
    </source>
</evidence>
<proteinExistence type="predicted"/>
<reference evidence="9 10" key="1">
    <citation type="submission" date="2018-08" db="EMBL/GenBank/DDBJ databases">
        <title>Proposal of Muricauda 72 sp.nov. and Muricauda NH166 sp.nov., isolated from seawater.</title>
        <authorList>
            <person name="Cheng H."/>
            <person name="Wu Y.-H."/>
            <person name="Guo L.-L."/>
            <person name="Xu X.-W."/>
        </authorList>
    </citation>
    <scope>NUCLEOTIDE SEQUENCE [LARGE SCALE GENOMIC DNA]</scope>
    <source>
        <strain evidence="9 10">KCTC 22173</strain>
    </source>
</reference>
<dbReference type="GO" id="GO:0003677">
    <property type="term" value="F:DNA binding"/>
    <property type="evidence" value="ECO:0007669"/>
    <property type="project" value="UniProtKB-KW"/>
</dbReference>
<dbReference type="EMBL" id="QXFH01000077">
    <property type="protein sequence ID" value="RIV30554.1"/>
    <property type="molecule type" value="Genomic_DNA"/>
</dbReference>
<dbReference type="InterPro" id="IPR000943">
    <property type="entry name" value="RNA_pol_sigma70"/>
</dbReference>